<accession>A0ABN9XVD9</accession>
<feature type="non-terminal residue" evidence="1">
    <location>
        <position position="1"/>
    </location>
</feature>
<name>A0ABN9XVD9_9DINO</name>
<comment type="caution">
    <text evidence="1">The sequence shown here is derived from an EMBL/GenBank/DDBJ whole genome shotgun (WGS) entry which is preliminary data.</text>
</comment>
<evidence type="ECO:0000313" key="2">
    <source>
        <dbReference type="Proteomes" id="UP001189429"/>
    </source>
</evidence>
<sequence>ASTLQSECITPIEGPSLTCPASNFDTELPPTALSSYPYVQCKVCGIYGMTADEDTRRGWYTGTLRFGPNQMKGAVDEDPISEYRVYLADNESAPIGHALATVPVDTVSSSGSCCDPGKYTVSLSCIEVTKDIRERMPWPS</sequence>
<organism evidence="1 2">
    <name type="scientific">Prorocentrum cordatum</name>
    <dbReference type="NCBI Taxonomy" id="2364126"/>
    <lineage>
        <taxon>Eukaryota</taxon>
        <taxon>Sar</taxon>
        <taxon>Alveolata</taxon>
        <taxon>Dinophyceae</taxon>
        <taxon>Prorocentrales</taxon>
        <taxon>Prorocentraceae</taxon>
        <taxon>Prorocentrum</taxon>
    </lineage>
</organism>
<dbReference type="EMBL" id="CAUYUJ010021098">
    <property type="protein sequence ID" value="CAK0902629.1"/>
    <property type="molecule type" value="Genomic_DNA"/>
</dbReference>
<proteinExistence type="predicted"/>
<dbReference type="Proteomes" id="UP001189429">
    <property type="component" value="Unassembled WGS sequence"/>
</dbReference>
<reference evidence="1" key="1">
    <citation type="submission" date="2023-10" db="EMBL/GenBank/DDBJ databases">
        <authorList>
            <person name="Chen Y."/>
            <person name="Shah S."/>
            <person name="Dougan E. K."/>
            <person name="Thang M."/>
            <person name="Chan C."/>
        </authorList>
    </citation>
    <scope>NUCLEOTIDE SEQUENCE [LARGE SCALE GENOMIC DNA]</scope>
</reference>
<keyword evidence="2" id="KW-1185">Reference proteome</keyword>
<protein>
    <submittedName>
        <fullName evidence="1">Uncharacterized protein</fullName>
    </submittedName>
</protein>
<gene>
    <name evidence="1" type="ORF">PCOR1329_LOCUS79198</name>
</gene>
<evidence type="ECO:0000313" key="1">
    <source>
        <dbReference type="EMBL" id="CAK0902629.1"/>
    </source>
</evidence>